<comment type="caution">
    <text evidence="1">The sequence shown here is derived from an EMBL/GenBank/DDBJ whole genome shotgun (WGS) entry which is preliminary data.</text>
</comment>
<accession>A0A317F6U8</accession>
<organism evidence="1 2">
    <name type="scientific">Falsiroseomonas bella</name>
    <dbReference type="NCBI Taxonomy" id="2184016"/>
    <lineage>
        <taxon>Bacteria</taxon>
        <taxon>Pseudomonadati</taxon>
        <taxon>Pseudomonadota</taxon>
        <taxon>Alphaproteobacteria</taxon>
        <taxon>Acetobacterales</taxon>
        <taxon>Roseomonadaceae</taxon>
        <taxon>Falsiroseomonas</taxon>
    </lineage>
</organism>
<dbReference type="Proteomes" id="UP000245765">
    <property type="component" value="Unassembled WGS sequence"/>
</dbReference>
<reference evidence="2" key="1">
    <citation type="submission" date="2018-05" db="EMBL/GenBank/DDBJ databases">
        <authorList>
            <person name="Du Z."/>
            <person name="Wang X."/>
        </authorList>
    </citation>
    <scope>NUCLEOTIDE SEQUENCE [LARGE SCALE GENOMIC DNA]</scope>
    <source>
        <strain evidence="2">CQN31</strain>
    </source>
</reference>
<dbReference type="AlphaFoldDB" id="A0A317F6U8"/>
<keyword evidence="2" id="KW-1185">Reference proteome</keyword>
<evidence type="ECO:0000313" key="1">
    <source>
        <dbReference type="EMBL" id="PWS34910.1"/>
    </source>
</evidence>
<name>A0A317F6U8_9PROT</name>
<proteinExistence type="predicted"/>
<gene>
    <name evidence="1" type="ORF">DFH01_21430</name>
</gene>
<dbReference type="OrthoDB" id="7262310at2"/>
<protein>
    <submittedName>
        <fullName evidence="1">Uncharacterized protein</fullName>
    </submittedName>
</protein>
<sequence length="627" mass="64831">MIGLRIGAAELDEIEAGAPALVAAADLDLPELRPLVVLVPRDGVLARPGAQPVRSLPLPPDLPLLALLAGEEAAAGLLPLLPPGIPVLADPALLSGLLAEALRTSRAAQAAAEGESRRLLRALGAALPRPLLALDLPPIGAAATAPPASQALGRPAAGICTVELHLAMPGSGGLHVRLLAGERVVGSWRVPEAARGPGWLALDLPEPAPEDPEEAVLEVSTEATEAPPLLSLVADRSQAGLALRLWTAGPGWSVLPRHFDWPAMGAARPALPLPLPAALLAEAVPDGARAELVAVGEEPPRLVLEIPAGGEMLLRLPALPVGPADLLRLRLLRPVGAEAGMEAALAVARADGEAGTGWRPIGARAELALPLPEGGMASPRLALRHRGRRPALVEVESLALIAGAAGEKRVAPPAELAAGRGRYAVAMPFGAALPPWRSAPPAPQPPLAQPGGPARAVLALPRTAAGPVPPRMPSAASGFQELRLNQHLDNAGSGYRHLDVGISGLVSAAGLWRQVRLKLFERRGVAGLEFRQAKGWPPMFDVWPEGGSDNYGPFWRLETEVTGLALAALTTPHDRALIAALMDVLPEIAGQASRAARLEMAEAEPWIGLARRVVEAVGAARGTTRPV</sequence>
<dbReference type="InterPro" id="IPR046184">
    <property type="entry name" value="DUF6212"/>
</dbReference>
<dbReference type="EMBL" id="QGNA01000005">
    <property type="protein sequence ID" value="PWS34910.1"/>
    <property type="molecule type" value="Genomic_DNA"/>
</dbReference>
<dbReference type="Pfam" id="PF19717">
    <property type="entry name" value="DUF6212"/>
    <property type="match status" value="1"/>
</dbReference>
<evidence type="ECO:0000313" key="2">
    <source>
        <dbReference type="Proteomes" id="UP000245765"/>
    </source>
</evidence>
<dbReference type="RefSeq" id="WP_109872552.1">
    <property type="nucleotide sequence ID" value="NZ_QGNA01000005.1"/>
</dbReference>